<dbReference type="SUPFAM" id="SSF52540">
    <property type="entry name" value="P-loop containing nucleoside triphosphate hydrolases"/>
    <property type="match status" value="2"/>
</dbReference>
<dbReference type="Gene3D" id="3.40.50.300">
    <property type="entry name" value="P-loop containing nucleotide triphosphate hydrolases"/>
    <property type="match status" value="2"/>
</dbReference>
<dbReference type="PANTHER" id="PTHR32114">
    <property type="entry name" value="ABC TRANSPORTER ABCH.3"/>
    <property type="match status" value="1"/>
</dbReference>
<gene>
    <name evidence="2" type="ORF">SAMN02745664_101144</name>
</gene>
<dbReference type="GO" id="GO:0016887">
    <property type="term" value="F:ATP hydrolysis activity"/>
    <property type="evidence" value="ECO:0007669"/>
    <property type="project" value="InterPro"/>
</dbReference>
<feature type="coiled-coil region" evidence="1">
    <location>
        <begin position="222"/>
        <end position="276"/>
    </location>
</feature>
<dbReference type="InterPro" id="IPR027417">
    <property type="entry name" value="P-loop_NTPase"/>
</dbReference>
<proteinExistence type="predicted"/>
<organism evidence="2 3">
    <name type="scientific">Moraxella cuniculi DSM 21768</name>
    <dbReference type="NCBI Taxonomy" id="1122245"/>
    <lineage>
        <taxon>Bacteria</taxon>
        <taxon>Pseudomonadati</taxon>
        <taxon>Pseudomonadota</taxon>
        <taxon>Gammaproteobacteria</taxon>
        <taxon>Moraxellales</taxon>
        <taxon>Moraxellaceae</taxon>
        <taxon>Moraxella</taxon>
    </lineage>
</organism>
<evidence type="ECO:0000313" key="2">
    <source>
        <dbReference type="EMBL" id="SIR73217.1"/>
    </source>
</evidence>
<dbReference type="EMBL" id="FTNU01000001">
    <property type="protein sequence ID" value="SIR73217.1"/>
    <property type="molecule type" value="Genomic_DNA"/>
</dbReference>
<dbReference type="RefSeq" id="WP_076554333.1">
    <property type="nucleotide sequence ID" value="NZ_FTNU01000001.1"/>
</dbReference>
<dbReference type="PANTHER" id="PTHR32114:SF2">
    <property type="entry name" value="ABC TRANSPORTER ABCH.3"/>
    <property type="match status" value="1"/>
</dbReference>
<evidence type="ECO:0000256" key="1">
    <source>
        <dbReference type="SAM" id="Coils"/>
    </source>
</evidence>
<name>A0A1N7DBT1_9GAMM</name>
<dbReference type="STRING" id="34061.B0189_01005"/>
<evidence type="ECO:0000313" key="3">
    <source>
        <dbReference type="Proteomes" id="UP000187495"/>
    </source>
</evidence>
<feature type="coiled-coil region" evidence="1">
    <location>
        <begin position="543"/>
        <end position="570"/>
    </location>
</feature>
<feature type="coiled-coil region" evidence="1">
    <location>
        <begin position="718"/>
        <end position="769"/>
    </location>
</feature>
<dbReference type="Pfam" id="PF13558">
    <property type="entry name" value="SbcC_Walker_B"/>
    <property type="match status" value="1"/>
</dbReference>
<accession>A0A1N7DBT1</accession>
<feature type="coiled-coil region" evidence="1">
    <location>
        <begin position="303"/>
        <end position="351"/>
    </location>
</feature>
<keyword evidence="3" id="KW-1185">Reference proteome</keyword>
<keyword evidence="1" id="KW-0175">Coiled coil</keyword>
<protein>
    <submittedName>
        <fullName evidence="2">Exonuclease SbcC</fullName>
    </submittedName>
</protein>
<dbReference type="Proteomes" id="UP000187495">
    <property type="component" value="Unassembled WGS sequence"/>
</dbReference>
<feature type="coiled-coil region" evidence="1">
    <location>
        <begin position="397"/>
        <end position="424"/>
    </location>
</feature>
<dbReference type="Pfam" id="PF13555">
    <property type="entry name" value="AAA_29"/>
    <property type="match status" value="1"/>
</dbReference>
<sequence length="1299" mass="148759">MKILKLIFENINSIKGKWQIDFEDEAFNNHALFAITGPTGAGKTTILDAICLALYGETPRLNISANQNELMSIGTATASSTVIFRANGKIYQASWSQRRAKQKSDGKLQNIHREISELSHSQDNKGKILEERASLVGKKIEQILGMNKMQFTRSVMLVQGEFAAFLQSDASERGQILEQITGTQIYAKISQAAFEKHKQQVNILKNLQEKLGDIDILSEEEYQKLSNALQENQQNKSKLEAELSKLSDSLKLVEEYDNLQNQVAVYKDKVNKIQQELEEFSPNQSRLNLAKKVKEYTPIYQALQEYQQACEQKNAELIILNNELKNLQENLNKNQQDYQNSQQQLAQLMAAYEQAKPMLAQARSLDKEITALQHEQASQQKILTDYQYQQTNIDDQLQQALAEQAQLTEKTQDTKQQINQLQSENLSEKLNTYNQYRSQYTTLINTLQHTHTQQLIDRKKLQENLAKLNQLRSDYQKTKQAKLGQLEQSHQTKTKIINLLKLNNKDYADGKLRQIFTEKQEELKTSTHKLYLLEQIYQLYQQQASMQDEINQAKLEQTRLKQKEQEITNALAVSKEKLKKSKELWQMSQANFDLCKQILAMKKQLEQLKQGDRCPLCGSTDHPYKSQPERVNDLKAEVAEQQLHAHTREFEEISTLHGEQSQELHSITIHLENNYNKLENLINKLTTSTQESDKIWEKIHQQFTTKHQADKDGIERLLEQTSNDIKQTELMLNKAKMHFDELYEQNNELTKLLTNLANIQQNGETLKQDTDMLLKQTNQNHFELSNNTMPSLLQLVQQIWQFHHEHQAEKNDSTELLQALKIHLNDITPKDLPVDIDTISPNQPLSDIINLPSDIDNYLLSKTKQYFEKTHAELNAKLVDSETLNQLLNQQKNKLSYLNAKIKTLENQLAVSKSTYDKHQLLVNSTAQNLTVLIEQRKQLLNAQNADKVDDDYQSKINNKRSEKEQILQKLHHDTTNLQANQAYISSNEKALTDLGTKLHDTKQRFAEALNQLQLTDENAFLAAQLPDTELLSLQNHSENLHNQLNQAEIFLADNTEKLSKIKQDYPHIDKLNINNIQEKIQEIQQHLAITNQQIGTLLASQELENKNRNQQQDLLLKINNQQQENSIWEKLDLLIGSADGKKYRNFVQGLTLDMVLHHANIVLSKMTDRYLLSFDGDHSKSLEILVIDKHQGDAVRSSKNLSGGESFIISLALALGLAQINSQNVQIESLFLDEGFGTLDEAALDLALNTLFELQQSGKSIGIISHVASLKERIDTEITVEKQAGGNSTLSGAGVCRL</sequence>
<dbReference type="GO" id="GO:0006302">
    <property type="term" value="P:double-strand break repair"/>
    <property type="evidence" value="ECO:0007669"/>
    <property type="project" value="InterPro"/>
</dbReference>
<keyword evidence="2" id="KW-0269">Exonuclease</keyword>
<keyword evidence="2" id="KW-0540">Nuclease</keyword>
<dbReference type="GO" id="GO:0004527">
    <property type="term" value="F:exonuclease activity"/>
    <property type="evidence" value="ECO:0007669"/>
    <property type="project" value="UniProtKB-KW"/>
</dbReference>
<keyword evidence="2" id="KW-0378">Hydrolase</keyword>
<reference evidence="3" key="1">
    <citation type="submission" date="2017-01" db="EMBL/GenBank/DDBJ databases">
        <authorList>
            <person name="Varghese N."/>
            <person name="Submissions S."/>
        </authorList>
    </citation>
    <scope>NUCLEOTIDE SEQUENCE [LARGE SCALE GENOMIC DNA]</scope>
    <source>
        <strain evidence="3">DSM 21768</strain>
    </source>
</reference>